<evidence type="ECO:0000313" key="2">
    <source>
        <dbReference type="EMBL" id="EAG0868462.1"/>
    </source>
</evidence>
<name>A0A683LTY8_LISMN</name>
<accession>A0A683LTY8</accession>
<evidence type="ECO:0000313" key="3">
    <source>
        <dbReference type="Proteomes" id="UP000358545"/>
    </source>
</evidence>
<reference evidence="2 3" key="1">
    <citation type="submission" date="2018-06" db="EMBL/GenBank/DDBJ databases">
        <authorList>
            <consortium name="PulseNet: The National Subtyping Network for Foodborne Disease Surveillance"/>
            <person name="Tarr C.L."/>
            <person name="Trees E."/>
            <person name="Katz L.S."/>
            <person name="Carleton-Romer H.A."/>
            <person name="Stroika S."/>
            <person name="Kucerova Z."/>
            <person name="Roache K.F."/>
            <person name="Sabol A.L."/>
            <person name="Besser J."/>
            <person name="Gerner-Smidt P."/>
        </authorList>
    </citation>
    <scope>NUCLEOTIDE SEQUENCE [LARGE SCALE GENOMIC DNA]</scope>
    <source>
        <strain evidence="2 3">PNUSAL002180</strain>
    </source>
</reference>
<dbReference type="EMBL" id="AABAGT010000029">
    <property type="protein sequence ID" value="EAG0868462.1"/>
    <property type="molecule type" value="Genomic_DNA"/>
</dbReference>
<proteinExistence type="predicted"/>
<evidence type="ECO:0000313" key="1">
    <source>
        <dbReference type="EMBL" id="EAE1339818.1"/>
    </source>
</evidence>
<protein>
    <submittedName>
        <fullName evidence="2">Uncharacterized protein</fullName>
    </submittedName>
</protein>
<dbReference type="AlphaFoldDB" id="A0A683LTY8"/>
<dbReference type="Proteomes" id="UP000379076">
    <property type="component" value="Unassembled WGS sequence"/>
</dbReference>
<gene>
    <name evidence="2" type="ORF">A8L61_14420</name>
    <name evidence="1" type="ORF">ART25_12935</name>
</gene>
<evidence type="ECO:0000313" key="4">
    <source>
        <dbReference type="Proteomes" id="UP000379076"/>
    </source>
</evidence>
<comment type="caution">
    <text evidence="2">The sequence shown here is derived from an EMBL/GenBank/DDBJ whole genome shotgun (WGS) entry which is preliminary data.</text>
</comment>
<organism evidence="2 3">
    <name type="scientific">Listeria monocytogenes</name>
    <dbReference type="NCBI Taxonomy" id="1639"/>
    <lineage>
        <taxon>Bacteria</taxon>
        <taxon>Bacillati</taxon>
        <taxon>Bacillota</taxon>
        <taxon>Bacilli</taxon>
        <taxon>Bacillales</taxon>
        <taxon>Listeriaceae</taxon>
        <taxon>Listeria</taxon>
    </lineage>
</organism>
<dbReference type="EMBL" id="AAAQQZ010000007">
    <property type="protein sequence ID" value="EAE1339818.1"/>
    <property type="molecule type" value="Genomic_DNA"/>
</dbReference>
<dbReference type="Proteomes" id="UP000358545">
    <property type="component" value="Unassembled WGS sequence"/>
</dbReference>
<reference evidence="1 4" key="2">
    <citation type="submission" date="2018-06" db="EMBL/GenBank/DDBJ databases">
        <authorList>
            <consortium name="GenomeTrakr: Next Generation Sequencing Network for Food Pathogen Tracability"/>
        </authorList>
    </citation>
    <scope>NUCLEOTIDE SEQUENCE [LARGE SCALE GENOMIC DNA]</scope>
    <source>
        <strain evidence="1 4">FDA00006494</strain>
    </source>
</reference>
<sequence>MRVYSFNDFKYICYIEGKDRAVKKLFASLRTDKEIAILNKMLEKNTIKIEEIYKEYLRGINGAEMGHNETTYNCL</sequence>
<dbReference type="RefSeq" id="WP_003731581.1">
    <property type="nucleotide sequence ID" value="NC_021826.1"/>
</dbReference>